<evidence type="ECO:0000313" key="4">
    <source>
        <dbReference type="Proteomes" id="UP000767334"/>
    </source>
</evidence>
<dbReference type="RefSeq" id="WP_195964780.1">
    <property type="nucleotide sequence ID" value="NZ_JACJLL010000171.1"/>
</dbReference>
<feature type="compositionally biased region" description="Basic residues" evidence="1">
    <location>
        <begin position="115"/>
        <end position="125"/>
    </location>
</feature>
<dbReference type="Gene3D" id="2.60.40.10">
    <property type="entry name" value="Immunoglobulins"/>
    <property type="match status" value="1"/>
</dbReference>
<feature type="domain" description="SpaA-like prealbumin fold" evidence="2">
    <location>
        <begin position="152"/>
        <end position="211"/>
    </location>
</feature>
<feature type="region of interest" description="Disordered" evidence="1">
    <location>
        <begin position="96"/>
        <end position="129"/>
    </location>
</feature>
<feature type="compositionally biased region" description="Polar residues" evidence="1">
    <location>
        <begin position="96"/>
        <end position="112"/>
    </location>
</feature>
<dbReference type="Pfam" id="PF17802">
    <property type="entry name" value="SpaA"/>
    <property type="match status" value="1"/>
</dbReference>
<keyword evidence="4" id="KW-1185">Reference proteome</keyword>
<dbReference type="InterPro" id="IPR041033">
    <property type="entry name" value="SpaA_PFL_dom_1"/>
</dbReference>
<protein>
    <submittedName>
        <fullName evidence="3">Prealbumin-like fold domain-containing protein</fullName>
    </submittedName>
</protein>
<name>A0ABS2FKW6_9CLOT</name>
<evidence type="ECO:0000256" key="1">
    <source>
        <dbReference type="SAM" id="MobiDB-lite"/>
    </source>
</evidence>
<proteinExistence type="predicted"/>
<dbReference type="EMBL" id="JACJLL010000171">
    <property type="protein sequence ID" value="MBM6820812.1"/>
    <property type="molecule type" value="Genomic_DNA"/>
</dbReference>
<dbReference type="Proteomes" id="UP000767334">
    <property type="component" value="Unassembled WGS sequence"/>
</dbReference>
<evidence type="ECO:0000313" key="3">
    <source>
        <dbReference type="EMBL" id="MBM6820812.1"/>
    </source>
</evidence>
<reference evidence="3 4" key="1">
    <citation type="journal article" date="2021" name="Sci. Rep.">
        <title>The distribution of antibiotic resistance genes in chicken gut microbiota commensals.</title>
        <authorList>
            <person name="Juricova H."/>
            <person name="Matiasovicova J."/>
            <person name="Kubasova T."/>
            <person name="Cejkova D."/>
            <person name="Rychlik I."/>
        </authorList>
    </citation>
    <scope>NUCLEOTIDE SEQUENCE [LARGE SCALE GENOMIC DNA]</scope>
    <source>
        <strain evidence="3 4">An435</strain>
    </source>
</reference>
<evidence type="ECO:0000259" key="2">
    <source>
        <dbReference type="Pfam" id="PF17802"/>
    </source>
</evidence>
<sequence length="240" mass="27503">MRIRIYDDFDSDLDAEYKSIDKDTIVGNGVLSKENVPIIDVKTETVKKDKVVDNETQNRGVKQEETNRYNLDNGFSIEIQGATLLDDDKVENYINNKTSTDNKPIKHNNNLQSNRKNKSVSRNKNNRIEENDEYIEQRIRGKITVGVRLGDRTGKAISEAKINLYALNGLSPKLVSSKLTDTNGIVVFDDLPAGSYRVIEIINRKYFEKPTYIQWNEVTINKDLLEESIIVVNKIKKYSK</sequence>
<gene>
    <name evidence="3" type="ORF">H6A19_15960</name>
</gene>
<dbReference type="InterPro" id="IPR013783">
    <property type="entry name" value="Ig-like_fold"/>
</dbReference>
<organism evidence="3 4">
    <name type="scientific">Clostridium saudiense</name>
    <dbReference type="NCBI Taxonomy" id="1414720"/>
    <lineage>
        <taxon>Bacteria</taxon>
        <taxon>Bacillati</taxon>
        <taxon>Bacillota</taxon>
        <taxon>Clostridia</taxon>
        <taxon>Eubacteriales</taxon>
        <taxon>Clostridiaceae</taxon>
        <taxon>Clostridium</taxon>
    </lineage>
</organism>
<dbReference type="SUPFAM" id="SSF49478">
    <property type="entry name" value="Cna protein B-type domain"/>
    <property type="match status" value="1"/>
</dbReference>
<comment type="caution">
    <text evidence="3">The sequence shown here is derived from an EMBL/GenBank/DDBJ whole genome shotgun (WGS) entry which is preliminary data.</text>
</comment>
<accession>A0ABS2FKW6</accession>